<evidence type="ECO:0000256" key="2">
    <source>
        <dbReference type="ARBA" id="ARBA00022857"/>
    </source>
</evidence>
<keyword evidence="3" id="KW-0560">Oxidoreductase</keyword>
<dbReference type="Proteomes" id="UP000664521">
    <property type="component" value="Unassembled WGS sequence"/>
</dbReference>
<dbReference type="AlphaFoldDB" id="A0A8H3J4T3"/>
<protein>
    <submittedName>
        <fullName evidence="5">Uncharacterized protein</fullName>
    </submittedName>
</protein>
<keyword evidence="2" id="KW-0521">NADP</keyword>
<evidence type="ECO:0000256" key="1">
    <source>
        <dbReference type="ARBA" id="ARBA00006484"/>
    </source>
</evidence>
<proteinExistence type="inferred from homology"/>
<dbReference type="InterPro" id="IPR020904">
    <property type="entry name" value="Sc_DH/Rdtase_CS"/>
</dbReference>
<evidence type="ECO:0000256" key="4">
    <source>
        <dbReference type="SAM" id="MobiDB-lite"/>
    </source>
</evidence>
<dbReference type="InterPro" id="IPR036291">
    <property type="entry name" value="NAD(P)-bd_dom_sf"/>
</dbReference>
<gene>
    <name evidence="5" type="ORF">HETSPECPRED_002625</name>
</gene>
<dbReference type="GO" id="GO:0016491">
    <property type="term" value="F:oxidoreductase activity"/>
    <property type="evidence" value="ECO:0007669"/>
    <property type="project" value="UniProtKB-KW"/>
</dbReference>
<dbReference type="Gene3D" id="3.40.50.720">
    <property type="entry name" value="NAD(P)-binding Rossmann-like Domain"/>
    <property type="match status" value="1"/>
</dbReference>
<evidence type="ECO:0000313" key="5">
    <source>
        <dbReference type="EMBL" id="CAF9940732.1"/>
    </source>
</evidence>
<sequence length="349" mass="37268">MTTLHLHEDSIPPLPGKVAIITGGTSGIGLATAHILTSKGATVHILDLHPLRGDDARADALQTHQETNGNASAPEAVSSIDGRGQSQTDDSRVHFHQCDITSFAALLAIFDSLPHIDIAIANAGISQECDYFADSFAADGSLEEPAYKVIDVNYRSVLNFVKLSLRAFRKQKELEKTNGRLEGGGGGSIVITSSATAYSPEQSLPVYSATKLALIGLVRALRSTIHNSNATINAVAPAATLTRLLPLDLAAPIIAAGAPVSSAHHAALAVAYSATATQEHSVERYGKDSEERVKSKGRWNGRVILTLGDSWTEIEEPMAKLRPQWMGEYATKMTALQQRLTDFRPEGSQ</sequence>
<dbReference type="PANTHER" id="PTHR43180">
    <property type="entry name" value="3-OXOACYL-(ACYL-CARRIER-PROTEIN) REDUCTASE (AFU_ORTHOLOGUE AFUA_6G11210)"/>
    <property type="match status" value="1"/>
</dbReference>
<organism evidence="5 6">
    <name type="scientific">Heterodermia speciosa</name>
    <dbReference type="NCBI Taxonomy" id="116794"/>
    <lineage>
        <taxon>Eukaryota</taxon>
        <taxon>Fungi</taxon>
        <taxon>Dikarya</taxon>
        <taxon>Ascomycota</taxon>
        <taxon>Pezizomycotina</taxon>
        <taxon>Lecanoromycetes</taxon>
        <taxon>OSLEUM clade</taxon>
        <taxon>Lecanoromycetidae</taxon>
        <taxon>Caliciales</taxon>
        <taxon>Physciaceae</taxon>
        <taxon>Heterodermia</taxon>
    </lineage>
</organism>
<dbReference type="PANTHER" id="PTHR43180:SF80">
    <property type="entry name" value="NAD(P)-BINDING PROTEIN"/>
    <property type="match status" value="1"/>
</dbReference>
<name>A0A8H3J4T3_9LECA</name>
<dbReference type="InterPro" id="IPR002347">
    <property type="entry name" value="SDR_fam"/>
</dbReference>
<feature type="region of interest" description="Disordered" evidence="4">
    <location>
        <begin position="66"/>
        <end position="89"/>
    </location>
</feature>
<reference evidence="5" key="1">
    <citation type="submission" date="2021-03" db="EMBL/GenBank/DDBJ databases">
        <authorList>
            <person name="Tagirdzhanova G."/>
        </authorList>
    </citation>
    <scope>NUCLEOTIDE SEQUENCE</scope>
</reference>
<dbReference type="Pfam" id="PF00106">
    <property type="entry name" value="adh_short"/>
    <property type="match status" value="2"/>
</dbReference>
<comment type="similarity">
    <text evidence="1">Belongs to the short-chain dehydrogenases/reductases (SDR) family.</text>
</comment>
<dbReference type="PRINTS" id="PR00081">
    <property type="entry name" value="GDHRDH"/>
</dbReference>
<evidence type="ECO:0000256" key="3">
    <source>
        <dbReference type="ARBA" id="ARBA00023002"/>
    </source>
</evidence>
<evidence type="ECO:0000313" key="6">
    <source>
        <dbReference type="Proteomes" id="UP000664521"/>
    </source>
</evidence>
<accession>A0A8H3J4T3</accession>
<dbReference type="PROSITE" id="PS00061">
    <property type="entry name" value="ADH_SHORT"/>
    <property type="match status" value="1"/>
</dbReference>
<comment type="caution">
    <text evidence="5">The sequence shown here is derived from an EMBL/GenBank/DDBJ whole genome shotgun (WGS) entry which is preliminary data.</text>
</comment>
<dbReference type="OrthoDB" id="37659at2759"/>
<keyword evidence="6" id="KW-1185">Reference proteome</keyword>
<dbReference type="EMBL" id="CAJPDS010000161">
    <property type="protein sequence ID" value="CAF9940732.1"/>
    <property type="molecule type" value="Genomic_DNA"/>
</dbReference>
<dbReference type="SUPFAM" id="SSF51735">
    <property type="entry name" value="NAD(P)-binding Rossmann-fold domains"/>
    <property type="match status" value="1"/>
</dbReference>